<evidence type="ECO:0000313" key="2">
    <source>
        <dbReference type="EMBL" id="KAK3941689.1"/>
    </source>
</evidence>
<dbReference type="EMBL" id="MU853781">
    <property type="protein sequence ID" value="KAK3941689.1"/>
    <property type="molecule type" value="Genomic_DNA"/>
</dbReference>
<comment type="caution">
    <text evidence="2">The sequence shown here is derived from an EMBL/GenBank/DDBJ whole genome shotgun (WGS) entry which is preliminary data.</text>
</comment>
<keyword evidence="3" id="KW-1185">Reference proteome</keyword>
<feature type="compositionally biased region" description="Acidic residues" evidence="1">
    <location>
        <begin position="361"/>
        <end position="380"/>
    </location>
</feature>
<evidence type="ECO:0000256" key="1">
    <source>
        <dbReference type="SAM" id="MobiDB-lite"/>
    </source>
</evidence>
<accession>A0AAN6S5Y2</accession>
<evidence type="ECO:0000313" key="3">
    <source>
        <dbReference type="Proteomes" id="UP001303473"/>
    </source>
</evidence>
<dbReference type="Proteomes" id="UP001303473">
    <property type="component" value="Unassembled WGS sequence"/>
</dbReference>
<gene>
    <name evidence="2" type="ORF">QBC46DRAFT_353130</name>
</gene>
<sequence length="398" mass="43407">MSSGNFKTSTPVNAAVHNVEQAGFAPRPTFALHTDPIPAKIKTRSSMRSVLAYYDDSNEYNFMCYPAAQHLGIEVHPIKYPTSMPCNISNSPFGCGKPTHFATIDIDIPAWDIRRQPVTAYMLEWDNALVHLVLGKELRKLGNRLGEEAVITNPPPVPKSVRARSTNARVPTATRPKLSDQKAAESIVKAASTPKRRRAQKPSAAEKGEGEGPAPKRQRKPVPTSRSSSSVNKQEEHAPYYNNNNNNNNNNNPYSLSSIPPTPPPPPPSTWAPQSSDFSSAFTSAGDWNAATTTELPLGAGTFEYYSYAPVVTAYTTTTPAITFTAPASFLDLTTDEGYTSLDENMATTAAQTYPDSGGVEGEDDGADEKEEEEEEEEAPAFDWNDHSHDLFGGYYID</sequence>
<proteinExistence type="predicted"/>
<organism evidence="2 3">
    <name type="scientific">Diplogelasinospora grovesii</name>
    <dbReference type="NCBI Taxonomy" id="303347"/>
    <lineage>
        <taxon>Eukaryota</taxon>
        <taxon>Fungi</taxon>
        <taxon>Dikarya</taxon>
        <taxon>Ascomycota</taxon>
        <taxon>Pezizomycotina</taxon>
        <taxon>Sordariomycetes</taxon>
        <taxon>Sordariomycetidae</taxon>
        <taxon>Sordariales</taxon>
        <taxon>Diplogelasinosporaceae</taxon>
        <taxon>Diplogelasinospora</taxon>
    </lineage>
</organism>
<dbReference type="AlphaFoldDB" id="A0AAN6S5Y2"/>
<feature type="compositionally biased region" description="Low complexity" evidence="1">
    <location>
        <begin position="242"/>
        <end position="259"/>
    </location>
</feature>
<reference evidence="3" key="1">
    <citation type="journal article" date="2023" name="Mol. Phylogenet. Evol.">
        <title>Genome-scale phylogeny and comparative genomics of the fungal order Sordariales.</title>
        <authorList>
            <person name="Hensen N."/>
            <person name="Bonometti L."/>
            <person name="Westerberg I."/>
            <person name="Brannstrom I.O."/>
            <person name="Guillou S."/>
            <person name="Cros-Aarteil S."/>
            <person name="Calhoun S."/>
            <person name="Haridas S."/>
            <person name="Kuo A."/>
            <person name="Mondo S."/>
            <person name="Pangilinan J."/>
            <person name="Riley R."/>
            <person name="LaButti K."/>
            <person name="Andreopoulos B."/>
            <person name="Lipzen A."/>
            <person name="Chen C."/>
            <person name="Yan M."/>
            <person name="Daum C."/>
            <person name="Ng V."/>
            <person name="Clum A."/>
            <person name="Steindorff A."/>
            <person name="Ohm R.A."/>
            <person name="Martin F."/>
            <person name="Silar P."/>
            <person name="Natvig D.O."/>
            <person name="Lalanne C."/>
            <person name="Gautier V."/>
            <person name="Ament-Velasquez S.L."/>
            <person name="Kruys A."/>
            <person name="Hutchinson M.I."/>
            <person name="Powell A.J."/>
            <person name="Barry K."/>
            <person name="Miller A.N."/>
            <person name="Grigoriev I.V."/>
            <person name="Debuchy R."/>
            <person name="Gladieux P."/>
            <person name="Hiltunen Thoren M."/>
            <person name="Johannesson H."/>
        </authorList>
    </citation>
    <scope>NUCLEOTIDE SEQUENCE [LARGE SCALE GENOMIC DNA]</scope>
    <source>
        <strain evidence="3">CBS 340.73</strain>
    </source>
</reference>
<feature type="region of interest" description="Disordered" evidence="1">
    <location>
        <begin position="149"/>
        <end position="278"/>
    </location>
</feature>
<name>A0AAN6S5Y2_9PEZI</name>
<feature type="compositionally biased region" description="Pro residues" evidence="1">
    <location>
        <begin position="260"/>
        <end position="270"/>
    </location>
</feature>
<protein>
    <submittedName>
        <fullName evidence="2">Uncharacterized protein</fullName>
    </submittedName>
</protein>
<feature type="region of interest" description="Disordered" evidence="1">
    <location>
        <begin position="350"/>
        <end position="398"/>
    </location>
</feature>